<dbReference type="RefSeq" id="WP_089374758.1">
    <property type="nucleotide sequence ID" value="NZ_FZOA01000002.1"/>
</dbReference>
<evidence type="ECO:0000313" key="2">
    <source>
        <dbReference type="EMBL" id="SNR70641.1"/>
    </source>
</evidence>
<evidence type="ECO:0000256" key="1">
    <source>
        <dbReference type="SAM" id="Coils"/>
    </source>
</evidence>
<reference evidence="3" key="1">
    <citation type="submission" date="2017-06" db="EMBL/GenBank/DDBJ databases">
        <authorList>
            <person name="Varghese N."/>
            <person name="Submissions S."/>
        </authorList>
    </citation>
    <scope>NUCLEOTIDE SEQUENCE [LARGE SCALE GENOMIC DNA]</scope>
    <source>
        <strain evidence="3">Ca-68</strain>
    </source>
</reference>
<dbReference type="EMBL" id="FZOA01000002">
    <property type="protein sequence ID" value="SNR70641.1"/>
    <property type="molecule type" value="Genomic_DNA"/>
</dbReference>
<accession>A0A238YIU1</accession>
<gene>
    <name evidence="2" type="ORF">SAMN05192560_0613</name>
</gene>
<evidence type="ECO:0008006" key="4">
    <source>
        <dbReference type="Google" id="ProtNLM"/>
    </source>
</evidence>
<keyword evidence="1" id="KW-0175">Coiled coil</keyword>
<evidence type="ECO:0000313" key="3">
    <source>
        <dbReference type="Proteomes" id="UP000198305"/>
    </source>
</evidence>
<proteinExistence type="predicted"/>
<protein>
    <recommendedName>
        <fullName evidence="4">Coiled coil domain-containing protein</fullName>
    </recommendedName>
</protein>
<name>A0A238YIU1_9PROT</name>
<sequence length="96" mass="11013">MSLKDEYVEKLKAQLDEWSADIDVLDAKVRKTDAELRIKYDEQVSALKLKREEAKVKLAEVQSSAGEAWKELRKGSDEAWESIKSAIAEARKKFNE</sequence>
<organism evidence="2 3">
    <name type="scientific">Methylobacillus rhizosphaerae</name>
    <dbReference type="NCBI Taxonomy" id="551994"/>
    <lineage>
        <taxon>Bacteria</taxon>
        <taxon>Pseudomonadati</taxon>
        <taxon>Pseudomonadota</taxon>
        <taxon>Betaproteobacteria</taxon>
        <taxon>Nitrosomonadales</taxon>
        <taxon>Methylophilaceae</taxon>
        <taxon>Methylobacillus</taxon>
    </lineage>
</organism>
<dbReference type="OrthoDB" id="5339985at2"/>
<feature type="coiled-coil region" evidence="1">
    <location>
        <begin position="8"/>
        <end position="64"/>
    </location>
</feature>
<keyword evidence="3" id="KW-1185">Reference proteome</keyword>
<dbReference type="AlphaFoldDB" id="A0A238YIU1"/>
<dbReference type="Proteomes" id="UP000198305">
    <property type="component" value="Unassembled WGS sequence"/>
</dbReference>